<evidence type="ECO:0000313" key="3">
    <source>
        <dbReference type="Proteomes" id="UP000179179"/>
    </source>
</evidence>
<evidence type="ECO:0000256" key="1">
    <source>
        <dbReference type="SAM" id="MobiDB-lite"/>
    </source>
</evidence>
<dbReference type="AlphaFoldDB" id="A0A1F8AF02"/>
<dbReference type="RefSeq" id="XP_022393615.1">
    <property type="nucleotide sequence ID" value="XM_022528658.1"/>
</dbReference>
<dbReference type="Proteomes" id="UP000179179">
    <property type="component" value="Unassembled WGS sequence"/>
</dbReference>
<protein>
    <recommendedName>
        <fullName evidence="4">BZIP transcription factor</fullName>
    </recommendedName>
</protein>
<comment type="caution">
    <text evidence="2">The sequence shown here is derived from an EMBL/GenBank/DDBJ whole genome shotgun (WGS) entry which is preliminary data.</text>
</comment>
<name>A0A1F8AF02_9EURO</name>
<sequence>MPPKRRAKDVGRATCPSEEDNPEPSTATSNQSWKLKFNERQLERKRQADRITQRRMREQSKQTAAVFQEKLNLLMDGDYKALMERTLAENEALVAKLNTFRAKFEHIYSASKECLGLEEEPGRPGNPVSSATSTGNIPYSLVPSSRLAAPSGSNHDAPIVEPRNNLCRTFAKSPSIFLPISDMFRNSEGSEIPTNHFTEAIMAWKYSMGLNDGLQFLTERLDAQGYAGNDVLHDKILSWDFYQRLLGLLMGNDVIRRKTAYLAYRIVAPWRSCYWSHAEMIAIFWTQFRHLLLFVFPSSENFARCPCWYRPMPTRLLHDHPGYLDFIIWPRLRERLTMTWKQHDMEILIRDLIHGFRVRTAGITPDQPLIRVKPNSNDLELSDEFEMALSDVSNFSMQVNFIARYPDLAPYIHADVRSFVPTLPSSTSVLLHTPAPQPSQLAVNQAFVPDTTWSHLRLLSPAIVQDSPNPLLSSSYLYHPEGYRNGEMVVYPDPTAPTTAGNKDSHPLSTHSSMGFLSDAANAETLDLSRSIPIFNPPVIDSLSNPSTGASLDLDSWHLFGGADMVQIPH</sequence>
<dbReference type="EMBL" id="LYCR01000006">
    <property type="protein sequence ID" value="OGM49898.1"/>
    <property type="molecule type" value="Genomic_DNA"/>
</dbReference>
<dbReference type="GeneID" id="34444918"/>
<dbReference type="InterPro" id="IPR021833">
    <property type="entry name" value="DUF3425"/>
</dbReference>
<evidence type="ECO:0000313" key="2">
    <source>
        <dbReference type="EMBL" id="OGM49898.1"/>
    </source>
</evidence>
<feature type="compositionally biased region" description="Basic and acidic residues" evidence="1">
    <location>
        <begin position="36"/>
        <end position="60"/>
    </location>
</feature>
<dbReference type="PANTHER" id="PTHR37012">
    <property type="entry name" value="B-ZIP TRANSCRIPTION FACTOR (EUROFUNG)-RELATED"/>
    <property type="match status" value="1"/>
</dbReference>
<dbReference type="OrthoDB" id="4511102at2759"/>
<feature type="region of interest" description="Disordered" evidence="1">
    <location>
        <begin position="1"/>
        <end position="62"/>
    </location>
</feature>
<dbReference type="Pfam" id="PF11905">
    <property type="entry name" value="DUF3425"/>
    <property type="match status" value="1"/>
</dbReference>
<accession>A0A1F8AF02</accession>
<reference evidence="2 3" key="1">
    <citation type="journal article" date="2016" name="Genome Biol. Evol.">
        <title>Draft genome sequence of an aflatoxigenic Aspergillus species, A. bombycis.</title>
        <authorList>
            <person name="Moore G.G."/>
            <person name="Mack B.M."/>
            <person name="Beltz S.B."/>
            <person name="Gilbert M.K."/>
        </authorList>
    </citation>
    <scope>NUCLEOTIDE SEQUENCE [LARGE SCALE GENOMIC DNA]</scope>
    <source>
        <strain evidence="3">NRRL 26010</strain>
    </source>
</reference>
<organism evidence="2 3">
    <name type="scientific">Aspergillus bombycis</name>
    <dbReference type="NCBI Taxonomy" id="109264"/>
    <lineage>
        <taxon>Eukaryota</taxon>
        <taxon>Fungi</taxon>
        <taxon>Dikarya</taxon>
        <taxon>Ascomycota</taxon>
        <taxon>Pezizomycotina</taxon>
        <taxon>Eurotiomycetes</taxon>
        <taxon>Eurotiomycetidae</taxon>
        <taxon>Eurotiales</taxon>
        <taxon>Aspergillaceae</taxon>
        <taxon>Aspergillus</taxon>
    </lineage>
</organism>
<gene>
    <name evidence="2" type="ORF">ABOM_001528</name>
</gene>
<proteinExistence type="predicted"/>
<keyword evidence="3" id="KW-1185">Reference proteome</keyword>
<dbReference type="PANTHER" id="PTHR37012:SF2">
    <property type="entry name" value="BZIP DOMAIN-CONTAINING PROTEIN-RELATED"/>
    <property type="match status" value="1"/>
</dbReference>
<evidence type="ECO:0008006" key="4">
    <source>
        <dbReference type="Google" id="ProtNLM"/>
    </source>
</evidence>
<dbReference type="STRING" id="109264.A0A1F8AF02"/>
<feature type="compositionally biased region" description="Polar residues" evidence="1">
    <location>
        <begin position="23"/>
        <end position="33"/>
    </location>
</feature>